<dbReference type="AlphaFoldDB" id="A0A1C2FX44"/>
<dbReference type="Proteomes" id="UP000253250">
    <property type="component" value="Unassembled WGS sequence"/>
</dbReference>
<evidence type="ECO:0000256" key="3">
    <source>
        <dbReference type="ARBA" id="ARBA00022679"/>
    </source>
</evidence>
<keyword evidence="5" id="KW-0680">Restriction system</keyword>
<dbReference type="Gene3D" id="3.90.120.10">
    <property type="entry name" value="DNA Methylase, subunit A, domain 2"/>
    <property type="match status" value="1"/>
</dbReference>
<dbReference type="GO" id="GO:0032259">
    <property type="term" value="P:methylation"/>
    <property type="evidence" value="ECO:0007669"/>
    <property type="project" value="UniProtKB-KW"/>
</dbReference>
<evidence type="ECO:0000256" key="8">
    <source>
        <dbReference type="RuleBase" id="RU000416"/>
    </source>
</evidence>
<dbReference type="PROSITE" id="PS00095">
    <property type="entry name" value="C5_MTASE_2"/>
    <property type="match status" value="1"/>
</dbReference>
<organism evidence="9 10">
    <name type="scientific">Acidiferrobacter thiooxydans</name>
    <dbReference type="NCBI Taxonomy" id="163359"/>
    <lineage>
        <taxon>Bacteria</taxon>
        <taxon>Pseudomonadati</taxon>
        <taxon>Pseudomonadota</taxon>
        <taxon>Gammaproteobacteria</taxon>
        <taxon>Acidiferrobacterales</taxon>
        <taxon>Acidiferrobacteraceae</taxon>
        <taxon>Acidiferrobacter</taxon>
    </lineage>
</organism>
<dbReference type="NCBIfam" id="TIGR00675">
    <property type="entry name" value="dcm"/>
    <property type="match status" value="1"/>
</dbReference>
<keyword evidence="4 7" id="KW-0949">S-adenosyl-L-methionine</keyword>
<dbReference type="STRING" id="163359.A9R16_05835"/>
<dbReference type="InterPro" id="IPR029063">
    <property type="entry name" value="SAM-dependent_MTases_sf"/>
</dbReference>
<dbReference type="PANTHER" id="PTHR10629:SF52">
    <property type="entry name" value="DNA (CYTOSINE-5)-METHYLTRANSFERASE 1"/>
    <property type="match status" value="1"/>
</dbReference>
<evidence type="ECO:0000256" key="1">
    <source>
        <dbReference type="ARBA" id="ARBA00011975"/>
    </source>
</evidence>
<keyword evidence="10" id="KW-1185">Reference proteome</keyword>
<dbReference type="OrthoDB" id="9813719at2"/>
<evidence type="ECO:0000256" key="7">
    <source>
        <dbReference type="PROSITE-ProRule" id="PRU01016"/>
    </source>
</evidence>
<evidence type="ECO:0000256" key="4">
    <source>
        <dbReference type="ARBA" id="ARBA00022691"/>
    </source>
</evidence>
<comment type="similarity">
    <text evidence="7 8">Belongs to the class I-like SAM-binding methyltransferase superfamily. C5-methyltransferase family.</text>
</comment>
<evidence type="ECO:0000313" key="9">
    <source>
        <dbReference type="EMBL" id="RCN55793.1"/>
    </source>
</evidence>
<keyword evidence="3 7" id="KW-0808">Transferase</keyword>
<keyword evidence="2 7" id="KW-0489">Methyltransferase</keyword>
<feature type="active site" evidence="7">
    <location>
        <position position="105"/>
    </location>
</feature>
<dbReference type="GO" id="GO:0003886">
    <property type="term" value="F:DNA (cytosine-5-)-methyltransferase activity"/>
    <property type="evidence" value="ECO:0007669"/>
    <property type="project" value="UniProtKB-EC"/>
</dbReference>
<evidence type="ECO:0000256" key="5">
    <source>
        <dbReference type="ARBA" id="ARBA00022747"/>
    </source>
</evidence>
<evidence type="ECO:0000256" key="2">
    <source>
        <dbReference type="ARBA" id="ARBA00022603"/>
    </source>
</evidence>
<dbReference type="Pfam" id="PF00145">
    <property type="entry name" value="DNA_methylase"/>
    <property type="match status" value="2"/>
</dbReference>
<name>A0A1C2FX44_9GAMM</name>
<dbReference type="PANTHER" id="PTHR10629">
    <property type="entry name" value="CYTOSINE-SPECIFIC METHYLTRANSFERASE"/>
    <property type="match status" value="1"/>
</dbReference>
<protein>
    <recommendedName>
        <fullName evidence="1">DNA (cytosine-5-)-methyltransferase</fullName>
        <ecNumber evidence="1">2.1.1.37</ecNumber>
    </recommendedName>
</protein>
<accession>A0A1C2FX44</accession>
<comment type="catalytic activity">
    <reaction evidence="6">
        <text>a 2'-deoxycytidine in DNA + S-adenosyl-L-methionine = a 5-methyl-2'-deoxycytidine in DNA + S-adenosyl-L-homocysteine + H(+)</text>
        <dbReference type="Rhea" id="RHEA:13681"/>
        <dbReference type="Rhea" id="RHEA-COMP:11369"/>
        <dbReference type="Rhea" id="RHEA-COMP:11370"/>
        <dbReference type="ChEBI" id="CHEBI:15378"/>
        <dbReference type="ChEBI" id="CHEBI:57856"/>
        <dbReference type="ChEBI" id="CHEBI:59789"/>
        <dbReference type="ChEBI" id="CHEBI:85452"/>
        <dbReference type="ChEBI" id="CHEBI:85454"/>
        <dbReference type="EC" id="2.1.1.37"/>
    </reaction>
</comment>
<dbReference type="RefSeq" id="WP_065972369.1">
    <property type="nucleotide sequence ID" value="NZ_CP080624.1"/>
</dbReference>
<dbReference type="InterPro" id="IPR050390">
    <property type="entry name" value="C5-Methyltransferase"/>
</dbReference>
<dbReference type="PROSITE" id="PS51679">
    <property type="entry name" value="SAM_MT_C5"/>
    <property type="match status" value="1"/>
</dbReference>
<dbReference type="Gene3D" id="3.40.50.150">
    <property type="entry name" value="Vaccinia Virus protein VP39"/>
    <property type="match status" value="1"/>
</dbReference>
<dbReference type="EC" id="2.1.1.37" evidence="1"/>
<dbReference type="EMBL" id="PSYR01000002">
    <property type="protein sequence ID" value="RCN55793.1"/>
    <property type="molecule type" value="Genomic_DNA"/>
</dbReference>
<comment type="caution">
    <text evidence="9">The sequence shown here is derived from an EMBL/GenBank/DDBJ whole genome shotgun (WGS) entry which is preliminary data.</text>
</comment>
<sequence>MSRNVRAIRKKIGRLEVGGKLRVLDLFAGCGGISLGFSAAGFSIAGAVEIDPEAAASHGRNFHSGDWVYSRARDITKTTPDQLAGELQIGPTAEAFDVLVGGPPCQAFARVGRPKLREVDNHAEAFKHDPRAQLYIDYLRYVEAFAPLAVLVENVPDVLNHGGQNIAEEIAEVLESKGYVCRYTLLNAAFYGVPQMRERMILIAYRCEIADTVTFPDPTHFIDLPQGYEGTRSVALKFLDSEIADDAHHYVPAPKPARSLPPAITAEEALGDLPPIDARKLLKSGALRRGARRFDAPMPYGGEPHTPYAKLMRTWPGFEAPVALTDHVIRYLPRDYPIFARMNPGDQYPQAYAHALEMFEEHLELLTKQGVKVKPASKRYEEIKASIVPPYDVGKFPNKWRKMWRDQPARTLMAHLGKDSYSHIHYDSRQARTISVREAARLHSFPDGFAFCGTMNPAFRQIGNAVPPLLAKAVATHMMKTLKQIDRGEVDESRRAAATVS</sequence>
<evidence type="ECO:0000256" key="6">
    <source>
        <dbReference type="ARBA" id="ARBA00047422"/>
    </source>
</evidence>
<dbReference type="GO" id="GO:0009307">
    <property type="term" value="P:DNA restriction-modification system"/>
    <property type="evidence" value="ECO:0007669"/>
    <property type="project" value="UniProtKB-KW"/>
</dbReference>
<proteinExistence type="inferred from homology"/>
<gene>
    <name evidence="9" type="ORF">C4900_07690</name>
</gene>
<dbReference type="InterPro" id="IPR031303">
    <property type="entry name" value="C5_meth_CS"/>
</dbReference>
<reference evidence="9 10" key="1">
    <citation type="submission" date="2018-02" db="EMBL/GenBank/DDBJ databases">
        <title>Insights into the biology of acidophilic members of the Acidiferrobacteraceae family derived from comparative genomic analyses.</title>
        <authorList>
            <person name="Issotta F."/>
            <person name="Thyssen C."/>
            <person name="Mena C."/>
            <person name="Moya A."/>
            <person name="Bellenberg S."/>
            <person name="Sproer C."/>
            <person name="Covarrubias P.C."/>
            <person name="Sand W."/>
            <person name="Quatrini R."/>
            <person name="Vera M."/>
        </authorList>
    </citation>
    <scope>NUCLEOTIDE SEQUENCE [LARGE SCALE GENOMIC DNA]</scope>
    <source>
        <strain evidence="10">m-1</strain>
    </source>
</reference>
<evidence type="ECO:0000313" key="10">
    <source>
        <dbReference type="Proteomes" id="UP000253250"/>
    </source>
</evidence>
<dbReference type="InterPro" id="IPR001525">
    <property type="entry name" value="C5_MeTfrase"/>
</dbReference>
<dbReference type="PRINTS" id="PR00105">
    <property type="entry name" value="C5METTRFRASE"/>
</dbReference>
<dbReference type="SUPFAM" id="SSF53335">
    <property type="entry name" value="S-adenosyl-L-methionine-dependent methyltransferases"/>
    <property type="match status" value="1"/>
</dbReference>